<comment type="similarity">
    <text evidence="5">Belongs to the TMEM41 family.</text>
</comment>
<dbReference type="OrthoDB" id="3364966at2759"/>
<dbReference type="InterPro" id="IPR032816">
    <property type="entry name" value="VTT_dom"/>
</dbReference>
<evidence type="ECO:0000256" key="2">
    <source>
        <dbReference type="ARBA" id="ARBA00022692"/>
    </source>
</evidence>
<evidence type="ECO:0000313" key="8">
    <source>
        <dbReference type="EMBL" id="CAG8444864.1"/>
    </source>
</evidence>
<dbReference type="Proteomes" id="UP000789706">
    <property type="component" value="Unassembled WGS sequence"/>
</dbReference>
<keyword evidence="3 6" id="KW-1133">Transmembrane helix</keyword>
<evidence type="ECO:0000256" key="3">
    <source>
        <dbReference type="ARBA" id="ARBA00022989"/>
    </source>
</evidence>
<gene>
    <name evidence="8" type="ORF">DEBURN_LOCUS1722</name>
</gene>
<keyword evidence="9" id="KW-1185">Reference proteome</keyword>
<name>A0A9N8YS72_9GLOM</name>
<evidence type="ECO:0000313" key="9">
    <source>
        <dbReference type="Proteomes" id="UP000789706"/>
    </source>
</evidence>
<feature type="transmembrane region" description="Helical" evidence="6">
    <location>
        <begin position="12"/>
        <end position="38"/>
    </location>
</feature>
<comment type="subcellular location">
    <subcellularLocation>
        <location evidence="1">Membrane</location>
        <topology evidence="1">Multi-pass membrane protein</topology>
    </subcellularLocation>
</comment>
<dbReference type="EMBL" id="CAJVPK010000082">
    <property type="protein sequence ID" value="CAG8444864.1"/>
    <property type="molecule type" value="Genomic_DNA"/>
</dbReference>
<evidence type="ECO:0000256" key="1">
    <source>
        <dbReference type="ARBA" id="ARBA00004141"/>
    </source>
</evidence>
<dbReference type="AlphaFoldDB" id="A0A9N8YS72"/>
<evidence type="ECO:0000256" key="5">
    <source>
        <dbReference type="ARBA" id="ARBA00025797"/>
    </source>
</evidence>
<feature type="transmembrane region" description="Helical" evidence="6">
    <location>
        <begin position="131"/>
        <end position="151"/>
    </location>
</feature>
<organism evidence="8 9">
    <name type="scientific">Diversispora eburnea</name>
    <dbReference type="NCBI Taxonomy" id="1213867"/>
    <lineage>
        <taxon>Eukaryota</taxon>
        <taxon>Fungi</taxon>
        <taxon>Fungi incertae sedis</taxon>
        <taxon>Mucoromycota</taxon>
        <taxon>Glomeromycotina</taxon>
        <taxon>Glomeromycetes</taxon>
        <taxon>Diversisporales</taxon>
        <taxon>Diversisporaceae</taxon>
        <taxon>Diversispora</taxon>
    </lineage>
</organism>
<proteinExistence type="inferred from homology"/>
<dbReference type="GO" id="GO:0000045">
    <property type="term" value="P:autophagosome assembly"/>
    <property type="evidence" value="ECO:0007669"/>
    <property type="project" value="TreeGrafter"/>
</dbReference>
<sequence>MLSILGGTLWGAWKASLLVCFGSAIGATICNRLSYHLGRNIIRKYFARRMDIWNEQKHLFFYMLFLRVAPLLPNWFINLTSPHLGIEPKLFFWSTLIGTAPLSFIHARTGETIHLLTETGGEFTLFTFQNILTIGLIVIVILTPIIFRNSFDQIMKSVKKKVKIDDDLLFLNVIEEERGVHEQEVEIKLEVN</sequence>
<keyword evidence="4 6" id="KW-0472">Membrane</keyword>
<feature type="transmembrane region" description="Helical" evidence="6">
    <location>
        <begin position="59"/>
        <end position="77"/>
    </location>
</feature>
<evidence type="ECO:0000259" key="7">
    <source>
        <dbReference type="Pfam" id="PF09335"/>
    </source>
</evidence>
<protein>
    <submittedName>
        <fullName evidence="8">385_t:CDS:1</fullName>
    </submittedName>
</protein>
<evidence type="ECO:0000256" key="6">
    <source>
        <dbReference type="SAM" id="Phobius"/>
    </source>
</evidence>
<dbReference type="InterPro" id="IPR045014">
    <property type="entry name" value="TM41A/B"/>
</dbReference>
<feature type="domain" description="VTT" evidence="7">
    <location>
        <begin position="1"/>
        <end position="110"/>
    </location>
</feature>
<evidence type="ECO:0000256" key="4">
    <source>
        <dbReference type="ARBA" id="ARBA00023136"/>
    </source>
</evidence>
<dbReference type="PANTHER" id="PTHR43220">
    <property type="match status" value="1"/>
</dbReference>
<accession>A0A9N8YS72</accession>
<dbReference type="GO" id="GO:0005789">
    <property type="term" value="C:endoplasmic reticulum membrane"/>
    <property type="evidence" value="ECO:0007669"/>
    <property type="project" value="TreeGrafter"/>
</dbReference>
<reference evidence="8" key="1">
    <citation type="submission" date="2021-06" db="EMBL/GenBank/DDBJ databases">
        <authorList>
            <person name="Kallberg Y."/>
            <person name="Tangrot J."/>
            <person name="Rosling A."/>
        </authorList>
    </citation>
    <scope>NUCLEOTIDE SEQUENCE</scope>
    <source>
        <strain evidence="8">AZ414A</strain>
    </source>
</reference>
<dbReference type="Pfam" id="PF09335">
    <property type="entry name" value="VTT_dom"/>
    <property type="match status" value="1"/>
</dbReference>
<keyword evidence="2 6" id="KW-0812">Transmembrane</keyword>
<dbReference type="PANTHER" id="PTHR43220:SF18">
    <property type="entry name" value="TRANSMEMBRANE PROTEIN 41B"/>
    <property type="match status" value="1"/>
</dbReference>
<comment type="caution">
    <text evidence="8">The sequence shown here is derived from an EMBL/GenBank/DDBJ whole genome shotgun (WGS) entry which is preliminary data.</text>
</comment>